<dbReference type="Gene3D" id="3.40.50.1000">
    <property type="entry name" value="HAD superfamily/HAD-like"/>
    <property type="match status" value="1"/>
</dbReference>
<dbReference type="EMBL" id="BDEQ01000001">
    <property type="protein sequence ID" value="GAT98587.1"/>
    <property type="molecule type" value="Genomic_DNA"/>
</dbReference>
<protein>
    <submittedName>
        <fullName evidence="1">HAD hydrolase, family IA, variant 3</fullName>
    </submittedName>
    <submittedName>
        <fullName evidence="2">Had hydrolase family ia variant 3</fullName>
    </submittedName>
</protein>
<dbReference type="Pfam" id="PF13419">
    <property type="entry name" value="HAD_2"/>
    <property type="match status" value="1"/>
</dbReference>
<dbReference type="SFLD" id="SFLDS00003">
    <property type="entry name" value="Haloacid_Dehalogenase"/>
    <property type="match status" value="1"/>
</dbReference>
<dbReference type="VEuPathDB" id="AmoebaDB:EHI7A_053390"/>
<name>A0A5K1V4N5_ENTHI</name>
<dbReference type="AlphaFoldDB" id="A0A5K1V4N5"/>
<reference evidence="2 3" key="2">
    <citation type="submission" date="2016-05" db="EMBL/GenBank/DDBJ databases">
        <title>First whole genome sequencing of Entamoeba histolytica HM1:IMSS-clone-6.</title>
        <authorList>
            <person name="Mukherjee Avik.K."/>
            <person name="Izumyama S."/>
            <person name="Nakada-Tsukui K."/>
            <person name="Nozaki T."/>
        </authorList>
    </citation>
    <scope>NUCLEOTIDE SEQUENCE [LARGE SCALE GENOMIC DNA]</scope>
    <source>
        <strain evidence="2 3">HM1:IMSS clone 6</strain>
    </source>
</reference>
<dbReference type="PANTHER" id="PTHR18901:SF38">
    <property type="entry name" value="PSEUDOURIDINE-5'-PHOSPHATASE"/>
    <property type="match status" value="1"/>
</dbReference>
<dbReference type="EMBL" id="AK419044">
    <property type="protein sequence ID" value="BAN37764.1"/>
    <property type="molecule type" value="mRNA"/>
</dbReference>
<dbReference type="FunFam" id="1.10.150.240:FF:000030">
    <property type="entry name" value="HAD hydrolase, family IA, variant 3"/>
    <property type="match status" value="1"/>
</dbReference>
<dbReference type="InterPro" id="IPR006439">
    <property type="entry name" value="HAD-SF_hydro_IA"/>
</dbReference>
<dbReference type="VEuPathDB" id="AmoebaDB:KM1_097850"/>
<evidence type="ECO:0000313" key="1">
    <source>
        <dbReference type="EMBL" id="BAN37764.1"/>
    </source>
</evidence>
<sequence>MSETPQIKYAIFDLDGTLLDTEILYTIVTQQYLDEYANGAKFTYEIKKEMMGRHIEVATKWLMDIFHINDTLEHAIQYKIDHLNKLWSTVKPLPGAMKILNYFKKHHIPIALATSTTKSVFEQKMVKNQEMLNYFDAIVLGDDPHVKEAKPNPQIFLHAGHLLGCTDMKQAIVFEDAVLGVQAGIASGAYTVAIPDKECANDPYFEKAYVQLKSLNEFEPTKFGLPNDY</sequence>
<accession>A0A060N023</accession>
<keyword evidence="2" id="KW-0378">Hydrolase</keyword>
<accession>A0A5K1V4N5</accession>
<dbReference type="InterPro" id="IPR041492">
    <property type="entry name" value="HAD_2"/>
</dbReference>
<dbReference type="Gene3D" id="1.10.150.240">
    <property type="entry name" value="Putative phosphatase, domain 2"/>
    <property type="match status" value="1"/>
</dbReference>
<dbReference type="VEuPathDB" id="AmoebaDB:EHI_088460"/>
<gene>
    <name evidence="2" type="ORF">CL6EHI_088460</name>
</gene>
<dbReference type="PANTHER" id="PTHR18901">
    <property type="entry name" value="2-DEOXYGLUCOSE-6-PHOSPHATE PHOSPHATASE 2"/>
    <property type="match status" value="1"/>
</dbReference>
<evidence type="ECO:0000313" key="2">
    <source>
        <dbReference type="EMBL" id="GAT98587.1"/>
    </source>
</evidence>
<dbReference type="InterPro" id="IPR023198">
    <property type="entry name" value="PGP-like_dom2"/>
</dbReference>
<dbReference type="OMA" id="FHHMVMG"/>
<dbReference type="SUPFAM" id="SSF56784">
    <property type="entry name" value="HAD-like"/>
    <property type="match status" value="1"/>
</dbReference>
<evidence type="ECO:0000313" key="3">
    <source>
        <dbReference type="Proteomes" id="UP000078387"/>
    </source>
</evidence>
<dbReference type="VEuPathDB" id="AmoebaDB:EHI8A_052850"/>
<organism evidence="2 3">
    <name type="scientific">Entamoeba histolytica</name>
    <dbReference type="NCBI Taxonomy" id="5759"/>
    <lineage>
        <taxon>Eukaryota</taxon>
        <taxon>Amoebozoa</taxon>
        <taxon>Evosea</taxon>
        <taxon>Archamoebae</taxon>
        <taxon>Mastigamoebida</taxon>
        <taxon>Entamoebidae</taxon>
        <taxon>Entamoeba</taxon>
    </lineage>
</organism>
<dbReference type="VEuPathDB" id="AmoebaDB:EHI5A_085350"/>
<dbReference type="NCBIfam" id="TIGR01509">
    <property type="entry name" value="HAD-SF-IA-v3"/>
    <property type="match status" value="1"/>
</dbReference>
<dbReference type="HOGENOM" id="CLU_045011_13_0_1"/>
<dbReference type="Proteomes" id="UP000078387">
    <property type="component" value="Unassembled WGS sequence"/>
</dbReference>
<dbReference type="SFLD" id="SFLDG01129">
    <property type="entry name" value="C1.5:_HAD__Beta-PGM__Phosphata"/>
    <property type="match status" value="1"/>
</dbReference>
<dbReference type="InterPro" id="IPR023214">
    <property type="entry name" value="HAD_sf"/>
</dbReference>
<proteinExistence type="evidence at transcript level"/>
<dbReference type="InterPro" id="IPR036412">
    <property type="entry name" value="HAD-like_sf"/>
</dbReference>
<dbReference type="GO" id="GO:0016791">
    <property type="term" value="F:phosphatase activity"/>
    <property type="evidence" value="ECO:0007669"/>
    <property type="project" value="TreeGrafter"/>
</dbReference>
<dbReference type="FunFam" id="3.40.50.1000:FF:000055">
    <property type="entry name" value="Haloacid dehalogenase-like hydrolase family protein"/>
    <property type="match status" value="1"/>
</dbReference>
<reference evidence="1" key="1">
    <citation type="submission" date="2012-06" db="EMBL/GenBank/DDBJ databases">
        <title>Short 5' UTR of Entamoeba genes.</title>
        <authorList>
            <person name="Hiranuka K."/>
            <person name="Kumagai M."/>
            <person name="Wakaguri H."/>
            <person name="Suzuki Y."/>
            <person name="Sugano S."/>
            <person name="Watanabe J."/>
            <person name="Makioka A."/>
        </authorList>
    </citation>
    <scope>NUCLEOTIDE SEQUENCE</scope>
    <source>
        <strain evidence="1">HM-1:IMSS</strain>
    </source>
</reference>